<evidence type="ECO:0000259" key="3">
    <source>
        <dbReference type="Pfam" id="PF01103"/>
    </source>
</evidence>
<reference evidence="4" key="1">
    <citation type="submission" date="2018-05" db="EMBL/GenBank/DDBJ databases">
        <authorList>
            <person name="Lanie J.A."/>
            <person name="Ng W.-L."/>
            <person name="Kazmierczak K.M."/>
            <person name="Andrzejewski T.M."/>
            <person name="Davidsen T.M."/>
            <person name="Wayne K.J."/>
            <person name="Tettelin H."/>
            <person name="Glass J.I."/>
            <person name="Rusch D."/>
            <person name="Podicherti R."/>
            <person name="Tsui H.-C.T."/>
            <person name="Winkler M.E."/>
        </authorList>
    </citation>
    <scope>NUCLEOTIDE SEQUENCE</scope>
</reference>
<name>A0A381YHQ6_9ZZZZ</name>
<dbReference type="Gene3D" id="2.40.160.50">
    <property type="entry name" value="membrane protein fhac: a member of the omp85/tpsb transporter family"/>
    <property type="match status" value="1"/>
</dbReference>
<protein>
    <recommendedName>
        <fullName evidence="3">Bacterial surface antigen (D15) domain-containing protein</fullName>
    </recommendedName>
</protein>
<dbReference type="InterPro" id="IPR000184">
    <property type="entry name" value="Bac_surfAg_D15"/>
</dbReference>
<proteinExistence type="predicted"/>
<sequence>MRVAFFYDIGMVYEDSYDFEFSNYADNWGIGLRLFVPMLGPLRLDYGFPLTHPDYADGGGQFNFGVGFTRDF</sequence>
<evidence type="ECO:0000313" key="4">
    <source>
        <dbReference type="EMBL" id="SVA76559.1"/>
    </source>
</evidence>
<dbReference type="GO" id="GO:0019867">
    <property type="term" value="C:outer membrane"/>
    <property type="evidence" value="ECO:0007669"/>
    <property type="project" value="InterPro"/>
</dbReference>
<evidence type="ECO:0000256" key="1">
    <source>
        <dbReference type="ARBA" id="ARBA00004370"/>
    </source>
</evidence>
<evidence type="ECO:0000256" key="2">
    <source>
        <dbReference type="ARBA" id="ARBA00023136"/>
    </source>
</evidence>
<dbReference type="AlphaFoldDB" id="A0A381YHQ6"/>
<gene>
    <name evidence="4" type="ORF">METZ01_LOCUS129413</name>
</gene>
<comment type="subcellular location">
    <subcellularLocation>
        <location evidence="1">Membrane</location>
    </subcellularLocation>
</comment>
<dbReference type="Pfam" id="PF01103">
    <property type="entry name" value="Omp85"/>
    <property type="match status" value="1"/>
</dbReference>
<feature type="domain" description="Bacterial surface antigen (D15)" evidence="3">
    <location>
        <begin position="1"/>
        <end position="69"/>
    </location>
</feature>
<organism evidence="4">
    <name type="scientific">marine metagenome</name>
    <dbReference type="NCBI Taxonomy" id="408172"/>
    <lineage>
        <taxon>unclassified sequences</taxon>
        <taxon>metagenomes</taxon>
        <taxon>ecological metagenomes</taxon>
    </lineage>
</organism>
<accession>A0A381YHQ6</accession>
<keyword evidence="2" id="KW-0472">Membrane</keyword>
<dbReference type="EMBL" id="UINC01018264">
    <property type="protein sequence ID" value="SVA76559.1"/>
    <property type="molecule type" value="Genomic_DNA"/>
</dbReference>